<sequence length="354" mass="40334">MEADQPCSRGISSLPLELILRIICFIDPFANPTAVVNFACTAKRFANKLSSILARHKAAHEKYGVISDLHPSVIPVLVRSALGYSDPIDAWHVRSFEVWGTRRSWDEWRTFNLEEEGQNTVQGGEPPIAWTFENGEDRQLIDAFRDQMPERDQRLAQEELQRGGDGFLKMALICHLPRLADIKVTRGEHGLNSFVVWLVKALAWFRESERWPPGLAGLRDVAIGVRSGTWRDKVWDECSPYTLAAMLRLPRLRSLYLNDVDLPQDENGNYFDEDILPPTSTVSRLFLDNVMGMTSDFQNDLVQTPRSLEAFGVRVLPGYEITHVDTMVSRLNKTQGDTIQHLMFYNLGRLSAYR</sequence>
<proteinExistence type="predicted"/>
<evidence type="ECO:0000313" key="2">
    <source>
        <dbReference type="Proteomes" id="UP001187682"/>
    </source>
</evidence>
<gene>
    <name evidence="1" type="ORF">DNG_07309</name>
</gene>
<name>A0AAE8N342_9PEZI</name>
<organism evidence="1 2">
    <name type="scientific">Cephalotrichum gorgonifer</name>
    <dbReference type="NCBI Taxonomy" id="2041049"/>
    <lineage>
        <taxon>Eukaryota</taxon>
        <taxon>Fungi</taxon>
        <taxon>Dikarya</taxon>
        <taxon>Ascomycota</taxon>
        <taxon>Pezizomycotina</taxon>
        <taxon>Sordariomycetes</taxon>
        <taxon>Hypocreomycetidae</taxon>
        <taxon>Microascales</taxon>
        <taxon>Microascaceae</taxon>
        <taxon>Cephalotrichum</taxon>
    </lineage>
</organism>
<reference evidence="1" key="1">
    <citation type="submission" date="2018-03" db="EMBL/GenBank/DDBJ databases">
        <authorList>
            <person name="Guldener U."/>
        </authorList>
    </citation>
    <scope>NUCLEOTIDE SEQUENCE</scope>
</reference>
<protein>
    <recommendedName>
        <fullName evidence="3">F-box domain-containing protein</fullName>
    </recommendedName>
</protein>
<accession>A0AAE8N342</accession>
<dbReference type="Proteomes" id="UP001187682">
    <property type="component" value="Unassembled WGS sequence"/>
</dbReference>
<comment type="caution">
    <text evidence="1">The sequence shown here is derived from an EMBL/GenBank/DDBJ whole genome shotgun (WGS) entry which is preliminary data.</text>
</comment>
<dbReference type="EMBL" id="ONZQ02000010">
    <property type="protein sequence ID" value="SPO04624.1"/>
    <property type="molecule type" value="Genomic_DNA"/>
</dbReference>
<evidence type="ECO:0000313" key="1">
    <source>
        <dbReference type="EMBL" id="SPO04624.1"/>
    </source>
</evidence>
<keyword evidence="2" id="KW-1185">Reference proteome</keyword>
<evidence type="ECO:0008006" key="3">
    <source>
        <dbReference type="Google" id="ProtNLM"/>
    </source>
</evidence>
<dbReference type="AlphaFoldDB" id="A0AAE8N342"/>